<keyword evidence="2" id="KW-1185">Reference proteome</keyword>
<dbReference type="Proteomes" id="UP000509470">
    <property type="component" value="Segment"/>
</dbReference>
<name>Q6NE26_9CAUD</name>
<protein>
    <submittedName>
        <fullName evidence="1">Uncharacterized protein</fullName>
    </submittedName>
</protein>
<organism evidence="1 2">
    <name type="scientific">Leptospira phage LE1</name>
    <dbReference type="NCBI Taxonomy" id="137511"/>
    <lineage>
        <taxon>Viruses</taxon>
        <taxon>Duplodnaviria</taxon>
        <taxon>Heunggongvirae</taxon>
        <taxon>Uroviricota</taxon>
        <taxon>Caudoviricetes</taxon>
        <taxon>Saintgironsvirus</taxon>
        <taxon>Saintgironsvirus LE1</taxon>
    </lineage>
</organism>
<proteinExistence type="predicted"/>
<evidence type="ECO:0000313" key="2">
    <source>
        <dbReference type="Proteomes" id="UP000509470"/>
    </source>
</evidence>
<sequence length="184" mass="21622">MFQGTTFGTRLAEIFKTRTRIVSNKFQQKRAKQVIGKERVELLTFTHRFYLHYMNPIHRWIVLALFKLSVKANLRKKPRLSEFLQFLSQFIQAFAGYSVTHVSNVPPKIDIYSMGIRIGLANFFWKRRWLLMCKIFLLGKDPDFIDSMKRLIVSNYREGLNLPEPTANEVNRGSARQVLPLKQV</sequence>
<gene>
    <name evidence="1" type="ORF">LE1-0017</name>
</gene>
<accession>Q6NE26</accession>
<dbReference type="EMBL" id="BX571876">
    <property type="protein sequence ID" value="CAE14683.1"/>
    <property type="molecule type" value="Genomic_DNA"/>
</dbReference>
<evidence type="ECO:0000313" key="1">
    <source>
        <dbReference type="EMBL" id="CAE14683.1"/>
    </source>
</evidence>
<reference evidence="2" key="1">
    <citation type="journal article" date="2000" name="J. Bacteriol.">
        <title>The LE1 bacteriophage replicates as a plasmid within Leptospira biflexa: construction of an L. biflexa-Escherichia coli shuttle vector.</title>
        <authorList>
            <person name="Saint Girons I."/>
            <person name="Bourhy P."/>
            <person name="Ottone C."/>
            <person name="Picardeau M."/>
            <person name="Yelton D."/>
            <person name="Hendrix R.W."/>
            <person name="Glaser P."/>
            <person name="Charon N."/>
        </authorList>
    </citation>
    <scope>NUCLEOTIDE SEQUENCE [LARGE SCALE GENOMIC DNA]</scope>
</reference>